<evidence type="ECO:0000313" key="3">
    <source>
        <dbReference type="Proteomes" id="UP000560131"/>
    </source>
</evidence>
<sequence length="447" mass="48853">MSVAGYTLSPRAAAAEARRNGTVNAASSTAVITGGDPVDMVEWFGGGQRAAGMVVTPETAMRSTAVWRCVTLISGALMTQELGVYRSTPKGDFIRVHGHPMDRFLNREPNAEMTGAVFVENSAVQMLLRGNGYGLIRQARNGTMTAVDFYFPWQVLPFRSLNRDIWYRFTNEDGSTEDHHASYVLHFKGPGLSPDGIRALSPISHHAQSIGISLATRDYEAGQFERGLMTNDYFQFKEAVSGDQRRDFKEYLRNKARGVANAHNPLLLEHGAEWKRVAVTAKDAQLLELLQYSVVDVCRIFGVPPNMAGEVANTSNFGTGVEQQSIGFDRWTVMPHKVRIAGEWTRKLFPVVGARTPEFFVWWDDDFLLSGDSKAIAAYLRAGLGGNQLPGWLSQNEARRKVNLPPKNGPGGDDVYSPSDSATAAAPPVDPALDAALADDKDTANAS</sequence>
<gene>
    <name evidence="2" type="ORF">FHS97_003275</name>
</gene>
<dbReference type="InterPro" id="IPR006427">
    <property type="entry name" value="Portal_HK97"/>
</dbReference>
<evidence type="ECO:0000256" key="1">
    <source>
        <dbReference type="SAM" id="MobiDB-lite"/>
    </source>
</evidence>
<dbReference type="EMBL" id="JACIJN010000013">
    <property type="protein sequence ID" value="MBB5727320.1"/>
    <property type="molecule type" value="Genomic_DNA"/>
</dbReference>
<dbReference type="Proteomes" id="UP000560131">
    <property type="component" value="Unassembled WGS sequence"/>
</dbReference>
<evidence type="ECO:0000313" key="2">
    <source>
        <dbReference type="EMBL" id="MBB5727320.1"/>
    </source>
</evidence>
<organism evidence="2 3">
    <name type="scientific">Sphingomonas endophytica</name>
    <dbReference type="NCBI Taxonomy" id="869719"/>
    <lineage>
        <taxon>Bacteria</taxon>
        <taxon>Pseudomonadati</taxon>
        <taxon>Pseudomonadota</taxon>
        <taxon>Alphaproteobacteria</taxon>
        <taxon>Sphingomonadales</taxon>
        <taxon>Sphingomonadaceae</taxon>
        <taxon>Sphingomonas</taxon>
    </lineage>
</organism>
<dbReference type="NCBIfam" id="TIGR01537">
    <property type="entry name" value="portal_HK97"/>
    <property type="match status" value="1"/>
</dbReference>
<reference evidence="2 3" key="1">
    <citation type="submission" date="2020-08" db="EMBL/GenBank/DDBJ databases">
        <title>Genomic Encyclopedia of Type Strains, Phase IV (KMG-IV): sequencing the most valuable type-strain genomes for metagenomic binning, comparative biology and taxonomic classification.</title>
        <authorList>
            <person name="Goeker M."/>
        </authorList>
    </citation>
    <scope>NUCLEOTIDE SEQUENCE [LARGE SCALE GENOMIC DNA]</scope>
    <source>
        <strain evidence="2 3">DSM 101535</strain>
    </source>
</reference>
<keyword evidence="3" id="KW-1185">Reference proteome</keyword>
<name>A0ABR6N961_9SPHN</name>
<feature type="region of interest" description="Disordered" evidence="1">
    <location>
        <begin position="403"/>
        <end position="432"/>
    </location>
</feature>
<dbReference type="InterPro" id="IPR006944">
    <property type="entry name" value="Phage/GTA_portal"/>
</dbReference>
<dbReference type="Pfam" id="PF04860">
    <property type="entry name" value="Phage_portal"/>
    <property type="match status" value="1"/>
</dbReference>
<comment type="caution">
    <text evidence="2">The sequence shown here is derived from an EMBL/GenBank/DDBJ whole genome shotgun (WGS) entry which is preliminary data.</text>
</comment>
<dbReference type="RefSeq" id="WP_184040412.1">
    <property type="nucleotide sequence ID" value="NZ_BAABAR010000006.1"/>
</dbReference>
<feature type="compositionally biased region" description="Low complexity" evidence="1">
    <location>
        <begin position="418"/>
        <end position="432"/>
    </location>
</feature>
<accession>A0ABR6N961</accession>
<proteinExistence type="predicted"/>
<protein>
    <submittedName>
        <fullName evidence="2">HK97 family phage portal protein</fullName>
    </submittedName>
</protein>